<keyword evidence="2" id="KW-1185">Reference proteome</keyword>
<sequence>MEKVVKKPYTSNLEEQYEVKFSEHCIFTTLTSNTVVVDKWISEIQSIYDQGTIVGLDTEWCLPQKKKKCGPVAILQLCVGTRCLIFQLILAETIPESLKEFLADATLKFVGVGVGGDAQKLLKEYGLCVGHTEDLAVVAAMKLEEEKLKEAGLKKLADLILGVDMQKPKKVILSCWDAKVLDLKQIHDACVDAFVSFEIRNVSLDLKLAAGFRSLPFSNELDCGYSLGGNSWGCSMGTTF</sequence>
<organism evidence="1 2">
    <name type="scientific">Persea americana</name>
    <name type="common">Avocado</name>
    <dbReference type="NCBI Taxonomy" id="3435"/>
    <lineage>
        <taxon>Eukaryota</taxon>
        <taxon>Viridiplantae</taxon>
        <taxon>Streptophyta</taxon>
        <taxon>Embryophyta</taxon>
        <taxon>Tracheophyta</taxon>
        <taxon>Spermatophyta</taxon>
        <taxon>Magnoliopsida</taxon>
        <taxon>Magnoliidae</taxon>
        <taxon>Laurales</taxon>
        <taxon>Lauraceae</taxon>
        <taxon>Persea</taxon>
    </lineage>
</organism>
<name>A0ACC2KQX5_PERAE</name>
<accession>A0ACC2KQX5</accession>
<reference evidence="1 2" key="1">
    <citation type="journal article" date="2022" name="Hortic Res">
        <title>A haplotype resolved chromosomal level avocado genome allows analysis of novel avocado genes.</title>
        <authorList>
            <person name="Nath O."/>
            <person name="Fletcher S.J."/>
            <person name="Hayward A."/>
            <person name="Shaw L.M."/>
            <person name="Masouleh A.K."/>
            <person name="Furtado A."/>
            <person name="Henry R.J."/>
            <person name="Mitter N."/>
        </authorList>
    </citation>
    <scope>NUCLEOTIDE SEQUENCE [LARGE SCALE GENOMIC DNA]</scope>
    <source>
        <strain evidence="2">cv. Hass</strain>
    </source>
</reference>
<evidence type="ECO:0000313" key="1">
    <source>
        <dbReference type="EMBL" id="KAJ8623440.1"/>
    </source>
</evidence>
<evidence type="ECO:0000313" key="2">
    <source>
        <dbReference type="Proteomes" id="UP001234297"/>
    </source>
</evidence>
<comment type="caution">
    <text evidence="1">The sequence shown here is derived from an EMBL/GenBank/DDBJ whole genome shotgun (WGS) entry which is preliminary data.</text>
</comment>
<gene>
    <name evidence="1" type="ORF">MRB53_031969</name>
</gene>
<dbReference type="Proteomes" id="UP001234297">
    <property type="component" value="Chromosome 10"/>
</dbReference>
<proteinExistence type="predicted"/>
<protein>
    <submittedName>
        <fullName evidence="1">Uncharacterized protein</fullName>
    </submittedName>
</protein>
<dbReference type="EMBL" id="CM056818">
    <property type="protein sequence ID" value="KAJ8623440.1"/>
    <property type="molecule type" value="Genomic_DNA"/>
</dbReference>